<feature type="transmembrane region" description="Helical" evidence="1">
    <location>
        <begin position="33"/>
        <end position="53"/>
    </location>
</feature>
<keyword evidence="1" id="KW-0812">Transmembrane</keyword>
<dbReference type="STRING" id="1196031.A361_04245"/>
<reference evidence="2 3" key="1">
    <citation type="submission" date="2016-04" db="EMBL/GenBank/DDBJ databases">
        <title>Complete genome sequence of Bacillus oceanisediminis strain 2691.</title>
        <authorList>
            <person name="Jeong H."/>
            <person name="Kim H.J."/>
            <person name="Lee D.-W."/>
        </authorList>
    </citation>
    <scope>NUCLEOTIDE SEQUENCE [LARGE SCALE GENOMIC DNA]</scope>
    <source>
        <strain evidence="2 3">2691</strain>
    </source>
</reference>
<accession>A0A160M797</accession>
<dbReference type="RefSeq" id="WP_019379435.1">
    <property type="nucleotide sequence ID" value="NZ_CP015506.1"/>
</dbReference>
<protein>
    <submittedName>
        <fullName evidence="2">Uncharacterized protein</fullName>
    </submittedName>
</protein>
<keyword evidence="1" id="KW-0472">Membrane</keyword>
<dbReference type="KEGG" id="bon:A361_04245"/>
<dbReference type="AlphaFoldDB" id="A0A160M797"/>
<dbReference type="EMBL" id="CP015506">
    <property type="protein sequence ID" value="AND38357.1"/>
    <property type="molecule type" value="Genomic_DNA"/>
</dbReference>
<sequence>MTKSQRFLLTLLAIILSFALFVVGILFAEKVPFLTVLGILGLSGVYYFVFRIVKRSPKTKH</sequence>
<keyword evidence="1" id="KW-1133">Transmembrane helix</keyword>
<feature type="transmembrane region" description="Helical" evidence="1">
    <location>
        <begin position="7"/>
        <end position="27"/>
    </location>
</feature>
<evidence type="ECO:0000313" key="3">
    <source>
        <dbReference type="Proteomes" id="UP000077856"/>
    </source>
</evidence>
<gene>
    <name evidence="2" type="ORF">A361_04245</name>
</gene>
<name>A0A160M797_9BACI</name>
<organism evidence="2 3">
    <name type="scientific">Cytobacillus oceanisediminis 2691</name>
    <dbReference type="NCBI Taxonomy" id="1196031"/>
    <lineage>
        <taxon>Bacteria</taxon>
        <taxon>Bacillati</taxon>
        <taxon>Bacillota</taxon>
        <taxon>Bacilli</taxon>
        <taxon>Bacillales</taxon>
        <taxon>Bacillaceae</taxon>
        <taxon>Cytobacillus</taxon>
    </lineage>
</organism>
<evidence type="ECO:0000313" key="2">
    <source>
        <dbReference type="EMBL" id="AND38357.1"/>
    </source>
</evidence>
<evidence type="ECO:0000256" key="1">
    <source>
        <dbReference type="SAM" id="Phobius"/>
    </source>
</evidence>
<proteinExistence type="predicted"/>
<dbReference type="Proteomes" id="UP000077856">
    <property type="component" value="Chromosome"/>
</dbReference>